<dbReference type="EMBL" id="LR798241">
    <property type="protein sequence ID" value="CAB5214118.1"/>
    <property type="molecule type" value="Genomic_DNA"/>
</dbReference>
<organism evidence="1">
    <name type="scientific">uncultured Caudovirales phage</name>
    <dbReference type="NCBI Taxonomy" id="2100421"/>
    <lineage>
        <taxon>Viruses</taxon>
        <taxon>Duplodnaviria</taxon>
        <taxon>Heunggongvirae</taxon>
        <taxon>Uroviricota</taxon>
        <taxon>Caudoviricetes</taxon>
        <taxon>Peduoviridae</taxon>
        <taxon>Maltschvirus</taxon>
        <taxon>Maltschvirus maltsch</taxon>
    </lineage>
</organism>
<accession>A0A6J7WG33</accession>
<protein>
    <submittedName>
        <fullName evidence="1">Uncharacterized protein</fullName>
    </submittedName>
</protein>
<name>A0A6J7WG33_9CAUD</name>
<proteinExistence type="predicted"/>
<reference evidence="1" key="1">
    <citation type="submission" date="2020-05" db="EMBL/GenBank/DDBJ databases">
        <authorList>
            <person name="Chiriac C."/>
            <person name="Salcher M."/>
            <person name="Ghai R."/>
            <person name="Kavagutti S V."/>
        </authorList>
    </citation>
    <scope>NUCLEOTIDE SEQUENCE</scope>
</reference>
<sequence>MNGAPPCPIDSFEFFYDIDDVDQPLVCHLEYEDECLGHGDHPDYPSMMTLSAAYIKDVDILGLLSPDKIEAIEDLALSEYESNNGDYDE</sequence>
<evidence type="ECO:0000313" key="1">
    <source>
        <dbReference type="EMBL" id="CAB5214118.1"/>
    </source>
</evidence>
<gene>
    <name evidence="1" type="ORF">UFOVP195_19</name>
</gene>